<dbReference type="SUPFAM" id="SSF48371">
    <property type="entry name" value="ARM repeat"/>
    <property type="match status" value="1"/>
</dbReference>
<feature type="domain" description="CCAAT-binding factor" evidence="3">
    <location>
        <begin position="520"/>
        <end position="711"/>
    </location>
</feature>
<feature type="compositionally biased region" description="Basic and acidic residues" evidence="2">
    <location>
        <begin position="81"/>
        <end position="91"/>
    </location>
</feature>
<evidence type="ECO:0000313" key="4">
    <source>
        <dbReference type="EMBL" id="KAK2077215.1"/>
    </source>
</evidence>
<feature type="compositionally biased region" description="Acidic residues" evidence="2">
    <location>
        <begin position="814"/>
        <end position="829"/>
    </location>
</feature>
<dbReference type="InterPro" id="IPR005612">
    <property type="entry name" value="CCAAT-binding_factor"/>
</dbReference>
<feature type="compositionally biased region" description="Acidic residues" evidence="2">
    <location>
        <begin position="853"/>
        <end position="896"/>
    </location>
</feature>
<evidence type="ECO:0000256" key="2">
    <source>
        <dbReference type="SAM" id="MobiDB-lite"/>
    </source>
</evidence>
<dbReference type="AlphaFoldDB" id="A0AAD9IHA4"/>
<sequence>MEDELQAEVRQFAAQLGLAPGSGGGDFSDFDPKKAKKAVAKQPSKSAPEQGKEKNGPAKAAKGGDRRPQGKPQAASQDGMPGKKWEHRGDRVQAASMNGDRSNNKRFNNGRDGGRSNGFAASETAAPQPAGSRVRSLLPRDEPGIWYEAAAQHTASLPAPCGECAPEVVAPRREAAAALLERETAAAGARQGRSGGVDAQWLQSVKRAGTTADRVASASVLVQDGALTALAALDQLLDVAAKRAGARGAVAPAIDALTELFLTVLLPDRPLRFFEQQPLAAVEQPFTRAGSLALLYMHFEDCVKKRYARFVEQLEAGSRDPLPFVKDKCIKAMHDLLVAKPEQEQRLLTSLVGFLLSRLLAAHPAMKAVVVREMERFVFRPGLTDRARYYTVVYLNQMVLSAHPASGGPELAKRLIDIYFTVFAMILDGKIGTAAGRDGVTGKKARWRDRAKDGGNAAPAVAATLRTQAGELDARMLSALITGVRRAFPFVAAEDVDPLIARHADALFRLAHTRSFGVATQSLLLLHQLMSSRGAASDRFYRALYAALASPELARSTKATMFLAMLLKAVRADASNARAAAFAKRLLQVALEAPPAFACGCLILVSEFLRHRPSLWEAVLRPEPRAGDDGLERFRDVEDAEAVEAALDGALGAQAVAKARDEADRGLAWPSHPGAYDLNKRDPKFANADKSCLWELDCLAAHMHPSVSSMARSLLAGANVVYDGDPLRDLTLAAFLDKLTTRKAGAAKAKPRGGSAMQPILLPLEAPAGPDFARLSEEEVAPEDLFFARYHALPAVQRKRESRQARRARLAERGEEDAALFLGEEEDHGEEGLGADPDAGTSFAYDQLAAAMAEDDDDEDEDDIKEPSSDGENDLSGSEDEEEDAESGGDDDDFELEGASFSDMSEDEAGSEEAELEDDGLDEEEDGPESSDEDDAAADAEVASLLQNPALQKASKRKDVPEDLNAFALPDDEEAETKKGKKAPKRRKPTGGMDDFAPAEAYEHLLNGDDAEEGLAPASRKAPHNKRRKARR</sequence>
<protein>
    <recommendedName>
        <fullName evidence="3">CCAAT-binding factor domain-containing protein</fullName>
    </recommendedName>
</protein>
<feature type="compositionally biased region" description="Acidic residues" evidence="2">
    <location>
        <begin position="904"/>
        <end position="938"/>
    </location>
</feature>
<dbReference type="PANTHER" id="PTHR12048">
    <property type="entry name" value="CCAAT-BINDING FACTOR-RELATED"/>
    <property type="match status" value="1"/>
</dbReference>
<feature type="region of interest" description="Disordered" evidence="2">
    <location>
        <begin position="807"/>
        <end position="1032"/>
    </location>
</feature>
<dbReference type="InterPro" id="IPR040155">
    <property type="entry name" value="CEBPZ/Mak21-like"/>
</dbReference>
<evidence type="ECO:0000259" key="3">
    <source>
        <dbReference type="Pfam" id="PF03914"/>
    </source>
</evidence>
<proteinExistence type="inferred from homology"/>
<dbReference type="InterPro" id="IPR016024">
    <property type="entry name" value="ARM-type_fold"/>
</dbReference>
<dbReference type="Pfam" id="PF03914">
    <property type="entry name" value="CBF"/>
    <property type="match status" value="1"/>
</dbReference>
<comment type="caution">
    <text evidence="4">The sequence shown here is derived from an EMBL/GenBank/DDBJ whole genome shotgun (WGS) entry which is preliminary data.</text>
</comment>
<comment type="similarity">
    <text evidence="1">Belongs to the CBF/MAK21 family.</text>
</comment>
<dbReference type="Proteomes" id="UP001255856">
    <property type="component" value="Unassembled WGS sequence"/>
</dbReference>
<reference evidence="4" key="1">
    <citation type="submission" date="2021-01" db="EMBL/GenBank/DDBJ databases">
        <authorList>
            <person name="Eckstrom K.M.E."/>
        </authorList>
    </citation>
    <scope>NUCLEOTIDE SEQUENCE</scope>
    <source>
        <strain evidence="4">UVCC 0001</strain>
    </source>
</reference>
<feature type="compositionally biased region" description="Basic and acidic residues" evidence="2">
    <location>
        <begin position="50"/>
        <end position="68"/>
    </location>
</feature>
<evidence type="ECO:0000256" key="1">
    <source>
        <dbReference type="ARBA" id="ARBA00007797"/>
    </source>
</evidence>
<accession>A0AAD9IHA4</accession>
<keyword evidence="5" id="KW-1185">Reference proteome</keyword>
<dbReference type="PANTHER" id="PTHR12048:SF0">
    <property type="entry name" value="CCAAT_ENHANCER-BINDING PROTEIN ZETA"/>
    <property type="match status" value="1"/>
</dbReference>
<organism evidence="4 5">
    <name type="scientific">Prototheca wickerhamii</name>
    <dbReference type="NCBI Taxonomy" id="3111"/>
    <lineage>
        <taxon>Eukaryota</taxon>
        <taxon>Viridiplantae</taxon>
        <taxon>Chlorophyta</taxon>
        <taxon>core chlorophytes</taxon>
        <taxon>Trebouxiophyceae</taxon>
        <taxon>Chlorellales</taxon>
        <taxon>Chlorellaceae</taxon>
        <taxon>Prototheca</taxon>
    </lineage>
</organism>
<evidence type="ECO:0000313" key="5">
    <source>
        <dbReference type="Proteomes" id="UP001255856"/>
    </source>
</evidence>
<name>A0AAD9IHA4_PROWI</name>
<feature type="compositionally biased region" description="Basic residues" evidence="2">
    <location>
        <begin position="979"/>
        <end position="989"/>
    </location>
</feature>
<dbReference type="GO" id="GO:0005634">
    <property type="term" value="C:nucleus"/>
    <property type="evidence" value="ECO:0007669"/>
    <property type="project" value="TreeGrafter"/>
</dbReference>
<dbReference type="EMBL" id="JASFZW010000007">
    <property type="protein sequence ID" value="KAK2077215.1"/>
    <property type="molecule type" value="Genomic_DNA"/>
</dbReference>
<feature type="region of interest" description="Disordered" evidence="2">
    <location>
        <begin position="16"/>
        <end position="136"/>
    </location>
</feature>
<gene>
    <name evidence="4" type="ORF">QBZ16_004849</name>
</gene>
<feature type="compositionally biased region" description="Polar residues" evidence="2">
    <location>
        <begin position="95"/>
        <end position="107"/>
    </location>
</feature>
<feature type="compositionally biased region" description="Basic residues" evidence="2">
    <location>
        <begin position="1021"/>
        <end position="1032"/>
    </location>
</feature>